<dbReference type="InterPro" id="IPR050418">
    <property type="entry name" value="D-iso_2-hydroxyacid_DH_PdxB"/>
</dbReference>
<dbReference type="RefSeq" id="WP_007617729.1">
    <property type="nucleotide sequence ID" value="NZ_BAEO01000014.1"/>
</dbReference>
<proteinExistence type="inferred from homology"/>
<protein>
    <submittedName>
        <fullName evidence="7">Glycerate dehydrogenase</fullName>
        <ecNumber evidence="7">1.1.1.29</ecNumber>
    </submittedName>
</protein>
<dbReference type="eggNOG" id="COG1052">
    <property type="taxonomic scope" value="Bacteria"/>
</dbReference>
<name>K6Z413_9ALTE</name>
<dbReference type="PANTHER" id="PTHR43761">
    <property type="entry name" value="D-ISOMER SPECIFIC 2-HYDROXYACID DEHYDROGENASE FAMILY PROTEIN (AFU_ORTHOLOGUE AFUA_1G13630)"/>
    <property type="match status" value="1"/>
</dbReference>
<dbReference type="Gene3D" id="3.40.50.720">
    <property type="entry name" value="NAD(P)-binding Rossmann-like Domain"/>
    <property type="match status" value="2"/>
</dbReference>
<dbReference type="InterPro" id="IPR029753">
    <property type="entry name" value="D-isomer_DH_CS"/>
</dbReference>
<keyword evidence="8" id="KW-1185">Reference proteome</keyword>
<evidence type="ECO:0000256" key="4">
    <source>
        <dbReference type="RuleBase" id="RU003719"/>
    </source>
</evidence>
<dbReference type="InterPro" id="IPR006140">
    <property type="entry name" value="D-isomer_DH_NAD-bd"/>
</dbReference>
<gene>
    <name evidence="7" type="primary">hprA</name>
    <name evidence="7" type="ORF">GARC_1195</name>
</gene>
<dbReference type="EC" id="1.1.1.29" evidence="7"/>
<dbReference type="SUPFAM" id="SSF52283">
    <property type="entry name" value="Formate/glycerate dehydrogenase catalytic domain-like"/>
    <property type="match status" value="1"/>
</dbReference>
<dbReference type="PROSITE" id="PS00670">
    <property type="entry name" value="D_2_HYDROXYACID_DH_2"/>
    <property type="match status" value="1"/>
</dbReference>
<dbReference type="GO" id="GO:0008465">
    <property type="term" value="F:hydroxypyruvate reductase (NADH) activity"/>
    <property type="evidence" value="ECO:0007669"/>
    <property type="project" value="UniProtKB-EC"/>
</dbReference>
<accession>K6Z413</accession>
<evidence type="ECO:0000256" key="2">
    <source>
        <dbReference type="ARBA" id="ARBA00023002"/>
    </source>
</evidence>
<sequence length="323" mass="34830">MHAVFLDQQTFSSNISLSAIEQQLGSLTCFPTTLTEQIIERCQHADIVITNKVLLNAQTLNQLPKLKLICIAATGTNNVDLHAALELGIAVNNVSGYSTASLSQYVFAQMLEYFNQTSHHNHNTSQGLWQQSPTFCHHGNGVSELNGKTLGIIGNGDLGQAVAKLGLAFGMQILIAERPNATTIRTGRHSFEQVLAQADVLSLHCPQTPETENLINTNTLSQMKPSAMLINTARGALVNSDDLLVALKTKQIAYAVLDVLEQEPPPADHVLLAAIADKQSGAQLNNLKITAHIAWASIESQQRLLDLIAENIAAYKAAANEIG</sequence>
<dbReference type="STRING" id="493475.GARC_1195"/>
<dbReference type="AlphaFoldDB" id="K6Z413"/>
<dbReference type="PANTHER" id="PTHR43761:SF1">
    <property type="entry name" value="D-ISOMER SPECIFIC 2-HYDROXYACID DEHYDROGENASE CATALYTIC DOMAIN-CONTAINING PROTEIN-RELATED"/>
    <property type="match status" value="1"/>
</dbReference>
<evidence type="ECO:0000256" key="1">
    <source>
        <dbReference type="ARBA" id="ARBA00005854"/>
    </source>
</evidence>
<evidence type="ECO:0000259" key="5">
    <source>
        <dbReference type="Pfam" id="PF00389"/>
    </source>
</evidence>
<evidence type="ECO:0000313" key="7">
    <source>
        <dbReference type="EMBL" id="GAC18175.1"/>
    </source>
</evidence>
<dbReference type="Pfam" id="PF02826">
    <property type="entry name" value="2-Hacid_dh_C"/>
    <property type="match status" value="1"/>
</dbReference>
<dbReference type="EMBL" id="BAEO01000014">
    <property type="protein sequence ID" value="GAC18175.1"/>
    <property type="molecule type" value="Genomic_DNA"/>
</dbReference>
<dbReference type="CDD" id="cd12162">
    <property type="entry name" value="2-Hacid_dh_4"/>
    <property type="match status" value="1"/>
</dbReference>
<dbReference type="OrthoDB" id="9805416at2"/>
<keyword evidence="3" id="KW-0520">NAD</keyword>
<comment type="similarity">
    <text evidence="1 4">Belongs to the D-isomer specific 2-hydroxyacid dehydrogenase family.</text>
</comment>
<evidence type="ECO:0000313" key="8">
    <source>
        <dbReference type="Proteomes" id="UP000006327"/>
    </source>
</evidence>
<feature type="domain" description="D-isomer specific 2-hydroxyacid dehydrogenase NAD-binding" evidence="6">
    <location>
        <begin position="107"/>
        <end position="294"/>
    </location>
</feature>
<reference evidence="7 8" key="1">
    <citation type="journal article" date="2017" name="Antonie Van Leeuwenhoek">
        <title>Rhizobium rhizosphaerae sp. nov., a novel species isolated from rice rhizosphere.</title>
        <authorList>
            <person name="Zhao J.J."/>
            <person name="Zhang J."/>
            <person name="Zhang R.J."/>
            <person name="Zhang C.W."/>
            <person name="Yin H.Q."/>
            <person name="Zhang X.X."/>
        </authorList>
    </citation>
    <scope>NUCLEOTIDE SEQUENCE [LARGE SCALE GENOMIC DNA]</scope>
    <source>
        <strain evidence="7 8">BSs20135</strain>
    </source>
</reference>
<dbReference type="InterPro" id="IPR036291">
    <property type="entry name" value="NAD(P)-bd_dom_sf"/>
</dbReference>
<dbReference type="Pfam" id="PF00389">
    <property type="entry name" value="2-Hacid_dh"/>
    <property type="match status" value="1"/>
</dbReference>
<dbReference type="Proteomes" id="UP000006327">
    <property type="component" value="Unassembled WGS sequence"/>
</dbReference>
<dbReference type="InterPro" id="IPR006139">
    <property type="entry name" value="D-isomer_2_OHA_DH_cat_dom"/>
</dbReference>
<comment type="caution">
    <text evidence="7">The sequence shown here is derived from an EMBL/GenBank/DDBJ whole genome shotgun (WGS) entry which is preliminary data.</text>
</comment>
<evidence type="ECO:0000256" key="3">
    <source>
        <dbReference type="ARBA" id="ARBA00023027"/>
    </source>
</evidence>
<keyword evidence="2 4" id="KW-0560">Oxidoreductase</keyword>
<dbReference type="PROSITE" id="PS00671">
    <property type="entry name" value="D_2_HYDROXYACID_DH_3"/>
    <property type="match status" value="1"/>
</dbReference>
<organism evidence="7 8">
    <name type="scientific">Paraglaciecola arctica BSs20135</name>
    <dbReference type="NCBI Taxonomy" id="493475"/>
    <lineage>
        <taxon>Bacteria</taxon>
        <taxon>Pseudomonadati</taxon>
        <taxon>Pseudomonadota</taxon>
        <taxon>Gammaproteobacteria</taxon>
        <taxon>Alteromonadales</taxon>
        <taxon>Alteromonadaceae</taxon>
        <taxon>Paraglaciecola</taxon>
    </lineage>
</organism>
<dbReference type="SUPFAM" id="SSF51735">
    <property type="entry name" value="NAD(P)-binding Rossmann-fold domains"/>
    <property type="match status" value="1"/>
</dbReference>
<dbReference type="GO" id="GO:0051287">
    <property type="term" value="F:NAD binding"/>
    <property type="evidence" value="ECO:0007669"/>
    <property type="project" value="InterPro"/>
</dbReference>
<feature type="domain" description="D-isomer specific 2-hydroxyacid dehydrogenase catalytic" evidence="5">
    <location>
        <begin position="19"/>
        <end position="317"/>
    </location>
</feature>
<evidence type="ECO:0000259" key="6">
    <source>
        <dbReference type="Pfam" id="PF02826"/>
    </source>
</evidence>